<comment type="caution">
    <text evidence="5">The sequence shown here is derived from an EMBL/GenBank/DDBJ whole genome shotgun (WGS) entry which is preliminary data.</text>
</comment>
<dbReference type="RefSeq" id="WP_183979770.1">
    <property type="nucleotide sequence ID" value="NZ_JACHEB010000010.1"/>
</dbReference>
<protein>
    <submittedName>
        <fullName evidence="5">AraC-like DNA-binding protein</fullName>
    </submittedName>
</protein>
<dbReference type="PRINTS" id="PR00032">
    <property type="entry name" value="HTHARAC"/>
</dbReference>
<name>A0A9X0QH19_9BACT</name>
<feature type="domain" description="HTH araC/xylS-type" evidence="4">
    <location>
        <begin position="197"/>
        <end position="295"/>
    </location>
</feature>
<dbReference type="PANTHER" id="PTHR46796">
    <property type="entry name" value="HTH-TYPE TRANSCRIPTIONAL ACTIVATOR RHAS-RELATED"/>
    <property type="match status" value="1"/>
</dbReference>
<dbReference type="InterPro" id="IPR050204">
    <property type="entry name" value="AraC_XylS_family_regulators"/>
</dbReference>
<keyword evidence="6" id="KW-1185">Reference proteome</keyword>
<dbReference type="PROSITE" id="PS00041">
    <property type="entry name" value="HTH_ARAC_FAMILY_1"/>
    <property type="match status" value="1"/>
</dbReference>
<evidence type="ECO:0000256" key="1">
    <source>
        <dbReference type="ARBA" id="ARBA00023015"/>
    </source>
</evidence>
<keyword evidence="1" id="KW-0805">Transcription regulation</keyword>
<gene>
    <name evidence="5" type="ORF">HDF14_003992</name>
</gene>
<dbReference type="SMART" id="SM00342">
    <property type="entry name" value="HTH_ARAC"/>
    <property type="match status" value="1"/>
</dbReference>
<evidence type="ECO:0000256" key="3">
    <source>
        <dbReference type="ARBA" id="ARBA00023163"/>
    </source>
</evidence>
<evidence type="ECO:0000313" key="5">
    <source>
        <dbReference type="EMBL" id="MBB5330357.1"/>
    </source>
</evidence>
<dbReference type="Pfam" id="PF12833">
    <property type="entry name" value="HTH_18"/>
    <property type="match status" value="1"/>
</dbReference>
<dbReference type="GO" id="GO:0003700">
    <property type="term" value="F:DNA-binding transcription factor activity"/>
    <property type="evidence" value="ECO:0007669"/>
    <property type="project" value="InterPro"/>
</dbReference>
<keyword evidence="3" id="KW-0804">Transcription</keyword>
<dbReference type="AlphaFoldDB" id="A0A9X0QH19"/>
<evidence type="ECO:0000259" key="4">
    <source>
        <dbReference type="PROSITE" id="PS01124"/>
    </source>
</evidence>
<dbReference type="PANTHER" id="PTHR46796:SF14">
    <property type="entry name" value="TRANSCRIPTIONAL REGULATORY PROTEIN"/>
    <property type="match status" value="1"/>
</dbReference>
<dbReference type="InterPro" id="IPR020449">
    <property type="entry name" value="Tscrpt_reg_AraC-type_HTH"/>
</dbReference>
<dbReference type="Proteomes" id="UP000535182">
    <property type="component" value="Unassembled WGS sequence"/>
</dbReference>
<dbReference type="InterPro" id="IPR018060">
    <property type="entry name" value="HTH_AraC"/>
</dbReference>
<dbReference type="InterPro" id="IPR018062">
    <property type="entry name" value="HTH_AraC-typ_CS"/>
</dbReference>
<reference evidence="5 6" key="1">
    <citation type="submission" date="2020-08" db="EMBL/GenBank/DDBJ databases">
        <title>Genomic Encyclopedia of Type Strains, Phase IV (KMG-V): Genome sequencing to study the core and pangenomes of soil and plant-associated prokaryotes.</title>
        <authorList>
            <person name="Whitman W."/>
        </authorList>
    </citation>
    <scope>NUCLEOTIDE SEQUENCE [LARGE SCALE GENOMIC DNA]</scope>
    <source>
        <strain evidence="5 6">X5P2</strain>
    </source>
</reference>
<proteinExistence type="predicted"/>
<dbReference type="Gene3D" id="1.10.10.60">
    <property type="entry name" value="Homeodomain-like"/>
    <property type="match status" value="2"/>
</dbReference>
<dbReference type="PROSITE" id="PS01124">
    <property type="entry name" value="HTH_ARAC_FAMILY_2"/>
    <property type="match status" value="1"/>
</dbReference>
<keyword evidence="2" id="KW-0238">DNA-binding</keyword>
<dbReference type="SUPFAM" id="SSF46689">
    <property type="entry name" value="Homeodomain-like"/>
    <property type="match status" value="2"/>
</dbReference>
<dbReference type="EMBL" id="JACHEB010000010">
    <property type="protein sequence ID" value="MBB5330357.1"/>
    <property type="molecule type" value="Genomic_DNA"/>
</dbReference>
<dbReference type="InterPro" id="IPR009057">
    <property type="entry name" value="Homeodomain-like_sf"/>
</dbReference>
<evidence type="ECO:0000313" key="6">
    <source>
        <dbReference type="Proteomes" id="UP000535182"/>
    </source>
</evidence>
<sequence>MWELKKKMPLFLNSPGYKKVEILSRTLNGLDIRYLEKYPIKGQSCVDMRSDRHSLLVRLGQRGGLCEPRFKADEPTPRDRHDVGFFNWIPAEEQVWCFSDNAQFLRDLQISFDENALKSILGDDYDHSTLSEPRLLVYEPRVRDCAKLLADVLVQDEPCDRMFGESITMALLALIFESAKKWPARAPANGLLPWQLRLAKDYLEDNFNRNVGLEEVAKLTGLSRSWFARGFRGSTGSAPYAFILQIRVRKAKELLLDPKTPIATIATLVGFADQSHFTKIFRRYAGATPREWREIWKS</sequence>
<accession>A0A9X0QH19</accession>
<dbReference type="GO" id="GO:0043565">
    <property type="term" value="F:sequence-specific DNA binding"/>
    <property type="evidence" value="ECO:0007669"/>
    <property type="project" value="InterPro"/>
</dbReference>
<evidence type="ECO:0000256" key="2">
    <source>
        <dbReference type="ARBA" id="ARBA00023125"/>
    </source>
</evidence>
<organism evidence="5 6">
    <name type="scientific">Tunturiibacter gelidiferens</name>
    <dbReference type="NCBI Taxonomy" id="3069689"/>
    <lineage>
        <taxon>Bacteria</taxon>
        <taxon>Pseudomonadati</taxon>
        <taxon>Acidobacteriota</taxon>
        <taxon>Terriglobia</taxon>
        <taxon>Terriglobales</taxon>
        <taxon>Acidobacteriaceae</taxon>
        <taxon>Tunturiibacter</taxon>
    </lineage>
</organism>